<dbReference type="EMBL" id="CP094970">
    <property type="protein sequence ID" value="UYM04089.1"/>
    <property type="molecule type" value="Genomic_DNA"/>
</dbReference>
<sequence length="324" mass="36351">MKADRLLSIMLLLRGRASMSARELADHLEVSARTVMRDIEALSAAGVPVYAERGRNGGFSLLEGFRADVSALTDDEAQVLFAYTGLDTLSDLGLGSQVRQTLDKLASTAPDRTLERARDLRDVVHVDRRRWFVDPDDSRHLPTLRMAAVRNQRVRMSYRGASDARAKQRTVDPYGLIENGGRWYLLAHHRGSTKTYRVGRVTSLSVLDATFERPAGFDLDAEWERMRERFERPGEDNITLEFRCSRAEERQVRRACQPMLVSGTTIDTDESGPDSVLMRCTFRIRRAAIGTLLAFAGDVEVLAPSDLRTEMREVARAAAATYEA</sequence>
<accession>A0AA46TEW9</accession>
<dbReference type="PIRSF" id="PIRSF016838">
    <property type="entry name" value="PafC"/>
    <property type="match status" value="1"/>
</dbReference>
<dbReference type="InterPro" id="IPR036388">
    <property type="entry name" value="WH-like_DNA-bd_sf"/>
</dbReference>
<dbReference type="InterPro" id="IPR036390">
    <property type="entry name" value="WH_DNA-bd_sf"/>
</dbReference>
<dbReference type="PROSITE" id="PS52050">
    <property type="entry name" value="WYL"/>
    <property type="match status" value="1"/>
</dbReference>
<dbReference type="PANTHER" id="PTHR34580:SF1">
    <property type="entry name" value="PROTEIN PAFC"/>
    <property type="match status" value="1"/>
</dbReference>
<keyword evidence="5" id="KW-1185">Reference proteome</keyword>
<dbReference type="SUPFAM" id="SSF46785">
    <property type="entry name" value="Winged helix' DNA-binding domain"/>
    <property type="match status" value="1"/>
</dbReference>
<evidence type="ECO:0000256" key="1">
    <source>
        <dbReference type="ARBA" id="ARBA00023015"/>
    </source>
</evidence>
<dbReference type="InterPro" id="IPR057727">
    <property type="entry name" value="WCX_dom"/>
</dbReference>
<dbReference type="InterPro" id="IPR013196">
    <property type="entry name" value="HTH_11"/>
</dbReference>
<dbReference type="PANTHER" id="PTHR34580">
    <property type="match status" value="1"/>
</dbReference>
<dbReference type="InterPro" id="IPR026881">
    <property type="entry name" value="WYL_dom"/>
</dbReference>
<keyword evidence="2" id="KW-0804">Transcription</keyword>
<dbReference type="PROSITE" id="PS51000">
    <property type="entry name" value="HTH_DEOR_2"/>
    <property type="match status" value="1"/>
</dbReference>
<dbReference type="Pfam" id="PF13280">
    <property type="entry name" value="WYL"/>
    <property type="match status" value="1"/>
</dbReference>
<dbReference type="RefSeq" id="WP_271632745.1">
    <property type="nucleotide sequence ID" value="NZ_CP094970.1"/>
</dbReference>
<dbReference type="Pfam" id="PF25583">
    <property type="entry name" value="WCX"/>
    <property type="match status" value="1"/>
</dbReference>
<dbReference type="KEGG" id="sgrg:L0C25_16265"/>
<feature type="domain" description="HTH deoR-type" evidence="3">
    <location>
        <begin position="2"/>
        <end position="57"/>
    </location>
</feature>
<evidence type="ECO:0000313" key="4">
    <source>
        <dbReference type="EMBL" id="UYM04089.1"/>
    </source>
</evidence>
<dbReference type="Proteomes" id="UP001164390">
    <property type="component" value="Chromosome"/>
</dbReference>
<evidence type="ECO:0000256" key="2">
    <source>
        <dbReference type="ARBA" id="ARBA00023163"/>
    </source>
</evidence>
<keyword evidence="1" id="KW-0805">Transcription regulation</keyword>
<organism evidence="4 5">
    <name type="scientific">Solicola gregarius</name>
    <dbReference type="NCBI Taxonomy" id="2908642"/>
    <lineage>
        <taxon>Bacteria</taxon>
        <taxon>Bacillati</taxon>
        <taxon>Actinomycetota</taxon>
        <taxon>Actinomycetes</taxon>
        <taxon>Propionibacteriales</taxon>
        <taxon>Nocardioidaceae</taxon>
        <taxon>Solicola</taxon>
    </lineage>
</organism>
<evidence type="ECO:0000313" key="5">
    <source>
        <dbReference type="Proteomes" id="UP001164390"/>
    </source>
</evidence>
<evidence type="ECO:0000259" key="3">
    <source>
        <dbReference type="PROSITE" id="PS51000"/>
    </source>
</evidence>
<dbReference type="AlphaFoldDB" id="A0AA46TEW9"/>
<dbReference type="Pfam" id="PF08279">
    <property type="entry name" value="HTH_11"/>
    <property type="match status" value="1"/>
</dbReference>
<dbReference type="InterPro" id="IPR028349">
    <property type="entry name" value="PafC-like"/>
</dbReference>
<name>A0AA46TEW9_9ACTN</name>
<proteinExistence type="predicted"/>
<reference evidence="4" key="1">
    <citation type="submission" date="2022-01" db="EMBL/GenBank/DDBJ databases">
        <title>Nocardioidaceae gen. sp. A5X3R13.</title>
        <authorList>
            <person name="Lopez Marin M.A."/>
            <person name="Uhlik O."/>
        </authorList>
    </citation>
    <scope>NUCLEOTIDE SEQUENCE</scope>
    <source>
        <strain evidence="4">A5X3R13</strain>
    </source>
</reference>
<dbReference type="InterPro" id="IPR001034">
    <property type="entry name" value="DeoR_HTH"/>
</dbReference>
<dbReference type="InterPro" id="IPR051534">
    <property type="entry name" value="CBASS_pafABC_assoc_protein"/>
</dbReference>
<dbReference type="Gene3D" id="1.10.10.10">
    <property type="entry name" value="Winged helix-like DNA-binding domain superfamily/Winged helix DNA-binding domain"/>
    <property type="match status" value="1"/>
</dbReference>
<dbReference type="GO" id="GO:0003700">
    <property type="term" value="F:DNA-binding transcription factor activity"/>
    <property type="evidence" value="ECO:0007669"/>
    <property type="project" value="InterPro"/>
</dbReference>
<protein>
    <submittedName>
        <fullName evidence="4">YafY family transcriptional regulator</fullName>
    </submittedName>
</protein>
<gene>
    <name evidence="4" type="ORF">L0C25_16265</name>
</gene>